<reference evidence="3 4" key="1">
    <citation type="submission" date="2019-09" db="EMBL/GenBank/DDBJ databases">
        <title>Actinomadura physcomitrii sp. nov., a novel actinomycete isolated from moss [Physcomitrium sphaericum (Ludw) Fuernr].</title>
        <authorList>
            <person name="Zhuang X."/>
            <person name="Liu C."/>
        </authorList>
    </citation>
    <scope>NUCLEOTIDE SEQUENCE [LARGE SCALE GENOMIC DNA]</scope>
    <source>
        <strain evidence="3 4">HMC1</strain>
    </source>
</reference>
<accession>A0A6H9YWA8</accession>
<evidence type="ECO:0000313" key="4">
    <source>
        <dbReference type="Proteomes" id="UP000468735"/>
    </source>
</evidence>
<feature type="transmembrane region" description="Helical" evidence="2">
    <location>
        <begin position="123"/>
        <end position="141"/>
    </location>
</feature>
<dbReference type="InterPro" id="IPR046062">
    <property type="entry name" value="DUF6020"/>
</dbReference>
<protein>
    <recommendedName>
        <fullName evidence="5">Glycosyltransferase RgtA/B/C/D-like domain-containing protein</fullName>
    </recommendedName>
</protein>
<keyword evidence="2" id="KW-0812">Transmembrane</keyword>
<feature type="compositionally biased region" description="Low complexity" evidence="1">
    <location>
        <begin position="470"/>
        <end position="497"/>
    </location>
</feature>
<keyword evidence="2" id="KW-1133">Transmembrane helix</keyword>
<feature type="transmembrane region" description="Helical" evidence="2">
    <location>
        <begin position="389"/>
        <end position="410"/>
    </location>
</feature>
<feature type="transmembrane region" description="Helical" evidence="2">
    <location>
        <begin position="172"/>
        <end position="189"/>
    </location>
</feature>
<proteinExistence type="predicted"/>
<keyword evidence="4" id="KW-1185">Reference proteome</keyword>
<evidence type="ECO:0000256" key="1">
    <source>
        <dbReference type="SAM" id="MobiDB-lite"/>
    </source>
</evidence>
<evidence type="ECO:0000313" key="3">
    <source>
        <dbReference type="EMBL" id="KAB2351547.1"/>
    </source>
</evidence>
<dbReference type="EMBL" id="WBMT01000002">
    <property type="protein sequence ID" value="KAB2351547.1"/>
    <property type="molecule type" value="Genomic_DNA"/>
</dbReference>
<feature type="region of interest" description="Disordered" evidence="1">
    <location>
        <begin position="470"/>
        <end position="519"/>
    </location>
</feature>
<feature type="transmembrane region" description="Helical" evidence="2">
    <location>
        <begin position="417"/>
        <end position="434"/>
    </location>
</feature>
<dbReference type="Pfam" id="PF19484">
    <property type="entry name" value="DUF6020"/>
    <property type="match status" value="1"/>
</dbReference>
<evidence type="ECO:0008006" key="5">
    <source>
        <dbReference type="Google" id="ProtNLM"/>
    </source>
</evidence>
<feature type="transmembrane region" description="Helical" evidence="2">
    <location>
        <begin position="98"/>
        <end position="117"/>
    </location>
</feature>
<feature type="transmembrane region" description="Helical" evidence="2">
    <location>
        <begin position="148"/>
        <end position="166"/>
    </location>
</feature>
<feature type="transmembrane region" description="Helical" evidence="2">
    <location>
        <begin position="67"/>
        <end position="86"/>
    </location>
</feature>
<name>A0A6H9YWA8_9ACTN</name>
<dbReference type="Proteomes" id="UP000468735">
    <property type="component" value="Unassembled WGS sequence"/>
</dbReference>
<evidence type="ECO:0000256" key="2">
    <source>
        <dbReference type="SAM" id="Phobius"/>
    </source>
</evidence>
<sequence>MRLRLPVFVFVVCQFVLLLWWAAYYPGAMSYDSISYVWHVTTDHWMANHSVPYDGLVWLSLQLTGDVALLTFLQTVFWAATLAYTADVLHELGVRARWAALAAVVSVALPALGQFPSFLWKDVPFTISALFIFAVTGRLVARRRAGEKASWTLIGLLALGLAGLVLFRNNGFLTVMVAAPILIVALSGIRWKVAATCVGVVGISVALTAGLYPALDIEGPQPSLTYATAYADVAVAYHERPEDFTKGDKALMQRVAPLSHWDTAGSSCYNADWLTNRPGFSKTKADPLSDQLLALWKKTIRRSPDLVAGARFCRGSVAWAIWPGPKSLDGRTAIAGGTTTPDRFTWSLPGGRMADSRYLPVLKTRPLAGPVRGGAEFARRLSRAPQFEWLLWRGAFWSYVGYAAIGLFAWRRRVPGAWALAAMIAGVQLAVLAANPAQLFRYVAAPMLVGLMAAPLLTVALGRARRAEVPSPAAEAPGPVAEVPSPAAEVPSPAAEVQEARNEDGQEGTGSRLPERSHR</sequence>
<dbReference type="AlphaFoldDB" id="A0A6H9YWA8"/>
<keyword evidence="2" id="KW-0472">Membrane</keyword>
<comment type="caution">
    <text evidence="3">The sequence shown here is derived from an EMBL/GenBank/DDBJ whole genome shotgun (WGS) entry which is preliminary data.</text>
</comment>
<feature type="transmembrane region" description="Helical" evidence="2">
    <location>
        <begin position="196"/>
        <end position="215"/>
    </location>
</feature>
<feature type="transmembrane region" description="Helical" evidence="2">
    <location>
        <begin position="7"/>
        <end position="25"/>
    </location>
</feature>
<organism evidence="3 4">
    <name type="scientific">Actinomadura rudentiformis</name>
    <dbReference type="NCBI Taxonomy" id="359158"/>
    <lineage>
        <taxon>Bacteria</taxon>
        <taxon>Bacillati</taxon>
        <taxon>Actinomycetota</taxon>
        <taxon>Actinomycetes</taxon>
        <taxon>Streptosporangiales</taxon>
        <taxon>Thermomonosporaceae</taxon>
        <taxon>Actinomadura</taxon>
    </lineage>
</organism>
<gene>
    <name evidence="3" type="ORF">F8566_04775</name>
</gene>
<feature type="transmembrane region" description="Helical" evidence="2">
    <location>
        <begin position="440"/>
        <end position="461"/>
    </location>
</feature>